<evidence type="ECO:0000313" key="2">
    <source>
        <dbReference type="Proteomes" id="UP000694545"/>
    </source>
</evidence>
<reference evidence="1" key="2">
    <citation type="submission" date="2025-09" db="UniProtKB">
        <authorList>
            <consortium name="Ensembl"/>
        </authorList>
    </citation>
    <scope>IDENTIFICATION</scope>
</reference>
<accession>A0A8D2IX18</accession>
<keyword evidence="2" id="KW-1185">Reference proteome</keyword>
<reference evidence="1" key="1">
    <citation type="submission" date="2025-08" db="UniProtKB">
        <authorList>
            <consortium name="Ensembl"/>
        </authorList>
    </citation>
    <scope>IDENTIFICATION</scope>
</reference>
<name>A0A8D2IX18_VARKO</name>
<organism evidence="1 2">
    <name type="scientific">Varanus komodoensis</name>
    <name type="common">Komodo dragon</name>
    <dbReference type="NCBI Taxonomy" id="61221"/>
    <lineage>
        <taxon>Eukaryota</taxon>
        <taxon>Metazoa</taxon>
        <taxon>Chordata</taxon>
        <taxon>Craniata</taxon>
        <taxon>Vertebrata</taxon>
        <taxon>Euteleostomi</taxon>
        <taxon>Lepidosauria</taxon>
        <taxon>Squamata</taxon>
        <taxon>Bifurcata</taxon>
        <taxon>Unidentata</taxon>
        <taxon>Episquamata</taxon>
        <taxon>Toxicofera</taxon>
        <taxon>Anguimorpha</taxon>
        <taxon>Paleoanguimorpha</taxon>
        <taxon>Varanoidea</taxon>
        <taxon>Varanidae</taxon>
        <taxon>Varanus</taxon>
    </lineage>
</organism>
<evidence type="ECO:0000313" key="1">
    <source>
        <dbReference type="Ensembl" id="ENSVKKP00000003562.1"/>
    </source>
</evidence>
<sequence length="74" mass="8067">MLLSGAWTLGCNKAFSLRKADVRRPCAGRDCSGGCECFPEKGARVSTSILLHKFQGDITCISLLQLNNKECFAE</sequence>
<proteinExistence type="predicted"/>
<dbReference type="AlphaFoldDB" id="A0A8D2IX18"/>
<dbReference type="Ensembl" id="ENSVKKT00000003660.1">
    <property type="protein sequence ID" value="ENSVKKP00000003562.1"/>
    <property type="gene ID" value="ENSVKKG00000002735.1"/>
</dbReference>
<protein>
    <submittedName>
        <fullName evidence="1">Uncharacterized protein</fullName>
    </submittedName>
</protein>
<dbReference type="Proteomes" id="UP000694545">
    <property type="component" value="Unplaced"/>
</dbReference>